<feature type="domain" description="CN hydrolase" evidence="6">
    <location>
        <begin position="5"/>
        <end position="234"/>
    </location>
</feature>
<proteinExistence type="inferred from homology"/>
<name>A0A1M5SK51_9FLAO</name>
<dbReference type="EC" id="3.5.1.3" evidence="3"/>
<keyword evidence="8" id="KW-1185">Reference proteome</keyword>
<evidence type="ECO:0000256" key="2">
    <source>
        <dbReference type="ARBA" id="ARBA00022801"/>
    </source>
</evidence>
<dbReference type="GO" id="GO:0106008">
    <property type="term" value="F:2-oxoglutaramate amidase activity"/>
    <property type="evidence" value="ECO:0007669"/>
    <property type="project" value="TreeGrafter"/>
</dbReference>
<evidence type="ECO:0000256" key="4">
    <source>
        <dbReference type="ARBA" id="ARBA00052904"/>
    </source>
</evidence>
<comment type="similarity">
    <text evidence="1">Belongs to the carbon-nitrogen hydrolase superfamily. NIT1/NIT2 family.</text>
</comment>
<evidence type="ECO:0000256" key="5">
    <source>
        <dbReference type="ARBA" id="ARBA00072139"/>
    </source>
</evidence>
<dbReference type="InterPro" id="IPR036526">
    <property type="entry name" value="C-N_Hydrolase_sf"/>
</dbReference>
<dbReference type="Pfam" id="PF00795">
    <property type="entry name" value="CN_hydrolase"/>
    <property type="match status" value="1"/>
</dbReference>
<dbReference type="SUPFAM" id="SSF56317">
    <property type="entry name" value="Carbon-nitrogen hydrolase"/>
    <property type="match status" value="1"/>
</dbReference>
<keyword evidence="2 7" id="KW-0378">Hydrolase</keyword>
<dbReference type="EMBL" id="FQXQ01000001">
    <property type="protein sequence ID" value="SHH38926.1"/>
    <property type="molecule type" value="Genomic_DNA"/>
</dbReference>
<accession>A0A1M5SK51</accession>
<dbReference type="PANTHER" id="PTHR47799">
    <property type="entry name" value="OMEGA-AMIDASE YAFV"/>
    <property type="match status" value="1"/>
</dbReference>
<dbReference type="FunFam" id="3.60.110.10:FF:000004">
    <property type="entry name" value="Carbon-nitrogen hydrolase"/>
    <property type="match status" value="1"/>
</dbReference>
<evidence type="ECO:0000313" key="8">
    <source>
        <dbReference type="Proteomes" id="UP000184109"/>
    </source>
</evidence>
<evidence type="ECO:0000256" key="3">
    <source>
        <dbReference type="ARBA" id="ARBA00039118"/>
    </source>
</evidence>
<dbReference type="InterPro" id="IPR003010">
    <property type="entry name" value="C-N_Hydrolase"/>
</dbReference>
<dbReference type="PROSITE" id="PS50263">
    <property type="entry name" value="CN_HYDROLASE"/>
    <property type="match status" value="1"/>
</dbReference>
<sequence length="257" mass="29829">MSDSLNLTLVQTDNIWMNNLTNLENLDKQLNNIKTDIIVLPEMFSTGFCMEPSKIAETMDGLSVLWMLKTSKRLNCAVCGSLSIQEKNKYYNRFLFVTPNGIEATYDKKHLFTFGKEDEVYTPGKKLTTIHYKGWKIKPFVCYDLRFPVWSRNTNHYDLALYVANWPANRSFAWNSLLTARAIENMSYVVAVNRIGVDGNEIKYHGDSKVIDPLGETLIDLKESKTVRQISLKINHLEKVRDKFKFLEDKDEFKFKD</sequence>
<gene>
    <name evidence="7" type="ORF">SAMN05444281_0358</name>
</gene>
<dbReference type="RefSeq" id="WP_073117963.1">
    <property type="nucleotide sequence ID" value="NZ_BMEN01000001.1"/>
</dbReference>
<dbReference type="Gene3D" id="3.60.110.10">
    <property type="entry name" value="Carbon-nitrogen hydrolase"/>
    <property type="match status" value="1"/>
</dbReference>
<dbReference type="OrthoDB" id="9811121at2"/>
<evidence type="ECO:0000256" key="1">
    <source>
        <dbReference type="ARBA" id="ARBA00010613"/>
    </source>
</evidence>
<evidence type="ECO:0000313" key="7">
    <source>
        <dbReference type="EMBL" id="SHH38926.1"/>
    </source>
</evidence>
<dbReference type="AlphaFoldDB" id="A0A1M5SK51"/>
<reference evidence="8" key="1">
    <citation type="submission" date="2016-11" db="EMBL/GenBank/DDBJ databases">
        <authorList>
            <person name="Varghese N."/>
            <person name="Submissions S."/>
        </authorList>
    </citation>
    <scope>NUCLEOTIDE SEQUENCE [LARGE SCALE GENOMIC DNA]</scope>
    <source>
        <strain evidence="8">DSM 100572</strain>
    </source>
</reference>
<dbReference type="NCBIfam" id="NF007757">
    <property type="entry name" value="PRK10438.1"/>
    <property type="match status" value="1"/>
</dbReference>
<dbReference type="PANTHER" id="PTHR47799:SF1">
    <property type="entry name" value="OMEGA-AMIDASE YAFV"/>
    <property type="match status" value="1"/>
</dbReference>
<dbReference type="GO" id="GO:0050152">
    <property type="term" value="F:omega-amidase activity"/>
    <property type="evidence" value="ECO:0007669"/>
    <property type="project" value="UniProtKB-EC"/>
</dbReference>
<protein>
    <recommendedName>
        <fullName evidence="5">Omega-amidase YafV</fullName>
        <ecNumber evidence="3">3.5.1.3</ecNumber>
    </recommendedName>
</protein>
<dbReference type="STRING" id="1195760.SAMN05444281_0358"/>
<dbReference type="Proteomes" id="UP000184109">
    <property type="component" value="Unassembled WGS sequence"/>
</dbReference>
<comment type="catalytic activity">
    <reaction evidence="4">
        <text>a monoamide of a dicarboxylate + H2O = a dicarboxylate + NH4(+)</text>
        <dbReference type="Rhea" id="RHEA:11716"/>
        <dbReference type="ChEBI" id="CHEBI:15377"/>
        <dbReference type="ChEBI" id="CHEBI:28938"/>
        <dbReference type="ChEBI" id="CHEBI:28965"/>
        <dbReference type="ChEBI" id="CHEBI:77450"/>
        <dbReference type="EC" id="3.5.1.3"/>
    </reaction>
</comment>
<dbReference type="CDD" id="cd07575">
    <property type="entry name" value="Xc-1258_like"/>
    <property type="match status" value="1"/>
</dbReference>
<organism evidence="7 8">
    <name type="scientific">Wenyingzhuangia marina</name>
    <dbReference type="NCBI Taxonomy" id="1195760"/>
    <lineage>
        <taxon>Bacteria</taxon>
        <taxon>Pseudomonadati</taxon>
        <taxon>Bacteroidota</taxon>
        <taxon>Flavobacteriia</taxon>
        <taxon>Flavobacteriales</taxon>
        <taxon>Flavobacteriaceae</taxon>
        <taxon>Wenyingzhuangia</taxon>
    </lineage>
</organism>
<dbReference type="InterPro" id="IPR052737">
    <property type="entry name" value="Omega-amidase_YafV"/>
</dbReference>
<evidence type="ECO:0000259" key="6">
    <source>
        <dbReference type="PROSITE" id="PS50263"/>
    </source>
</evidence>